<name>A0AAD3P1L9_NEPGR</name>
<evidence type="ECO:0000313" key="1">
    <source>
        <dbReference type="EMBL" id="GMG98394.1"/>
    </source>
</evidence>
<keyword evidence="2" id="KW-1185">Reference proteome</keyword>
<sequence length="183" mass="20982">MAFNLLPQMMIKESTSRQQCLKMVENGARFINVGSDQTRREGFTTQHIINVDNYHYVFSSAADEVNQQHTQIRSLVHTEEGGGYWKNTDNGGVGLCRDYALACGDMWLQALKWQRDSRLASKHTEVNLLEAKIRKQMVAEVFLLSISWGFMDLLPLKCHPSELVFRSITFETRSVSLMLHLDL</sequence>
<dbReference type="Proteomes" id="UP001279734">
    <property type="component" value="Unassembled WGS sequence"/>
</dbReference>
<comment type="caution">
    <text evidence="1">The sequence shown here is derived from an EMBL/GenBank/DDBJ whole genome shotgun (WGS) entry which is preliminary data.</text>
</comment>
<accession>A0AAD3P1L9</accession>
<evidence type="ECO:0000313" key="2">
    <source>
        <dbReference type="Proteomes" id="UP001279734"/>
    </source>
</evidence>
<dbReference type="AlphaFoldDB" id="A0AAD3P1L9"/>
<reference evidence="1" key="1">
    <citation type="submission" date="2023-05" db="EMBL/GenBank/DDBJ databases">
        <title>Nepenthes gracilis genome sequencing.</title>
        <authorList>
            <person name="Fukushima K."/>
        </authorList>
    </citation>
    <scope>NUCLEOTIDE SEQUENCE</scope>
    <source>
        <strain evidence="1">SING2019-196</strain>
    </source>
</reference>
<dbReference type="EMBL" id="BSYO01000001">
    <property type="protein sequence ID" value="GMG98394.1"/>
    <property type="molecule type" value="Genomic_DNA"/>
</dbReference>
<proteinExistence type="predicted"/>
<gene>
    <name evidence="1" type="ORF">Nepgr_000234</name>
</gene>
<organism evidence="1 2">
    <name type="scientific">Nepenthes gracilis</name>
    <name type="common">Slender pitcher plant</name>
    <dbReference type="NCBI Taxonomy" id="150966"/>
    <lineage>
        <taxon>Eukaryota</taxon>
        <taxon>Viridiplantae</taxon>
        <taxon>Streptophyta</taxon>
        <taxon>Embryophyta</taxon>
        <taxon>Tracheophyta</taxon>
        <taxon>Spermatophyta</taxon>
        <taxon>Magnoliopsida</taxon>
        <taxon>eudicotyledons</taxon>
        <taxon>Gunneridae</taxon>
        <taxon>Pentapetalae</taxon>
        <taxon>Caryophyllales</taxon>
        <taxon>Nepenthaceae</taxon>
        <taxon>Nepenthes</taxon>
    </lineage>
</organism>
<protein>
    <submittedName>
        <fullName evidence="1">Uncharacterized protein</fullName>
    </submittedName>
</protein>